<keyword evidence="1" id="KW-0472">Membrane</keyword>
<dbReference type="EMBL" id="CP003098">
    <property type="protein sequence ID" value="AET32226.1"/>
    <property type="molecule type" value="Genomic_DNA"/>
</dbReference>
<dbReference type="OrthoDB" id="29179at2157"/>
<protein>
    <submittedName>
        <fullName evidence="2">Uncharacterized protein</fullName>
    </submittedName>
</protein>
<dbReference type="Proteomes" id="UP000005867">
    <property type="component" value="Chromosome"/>
</dbReference>
<evidence type="ECO:0000313" key="3">
    <source>
        <dbReference type="Proteomes" id="UP000005867"/>
    </source>
</evidence>
<dbReference type="KEGG" id="pyr:P186_0780"/>
<keyword evidence="1" id="KW-1133">Transmembrane helix</keyword>
<proteinExistence type="predicted"/>
<dbReference type="RefSeq" id="WP_014288054.1">
    <property type="nucleotide sequence ID" value="NC_016645.1"/>
</dbReference>
<dbReference type="GeneID" id="11595042"/>
<sequence length="232" mass="25741">MDFFLLLLFLDFLLNRTLNRLWIFVPHNAATYLLFLGIQWGGYISMLALYVYSFMLIGSWGRRGLIPGAAALLLTALDLAHDYLHVGVKGLFVLPAVFSMFFRERAAAGYSLYYLAEGVVKAVRPAYLPHMEWIWALLPLLGGWRFSKKAVALSLVAALFVSASPYYAGMIMVFGMGLTQVFLFPIAVYLSMSSKSRYPIYALLVGPTAQLSVHYIALAVAVGHVGGGKQQR</sequence>
<dbReference type="eggNOG" id="arCOG06093">
    <property type="taxonomic scope" value="Archaea"/>
</dbReference>
<organism evidence="2 3">
    <name type="scientific">Pyrobaculum ferrireducens</name>
    <dbReference type="NCBI Taxonomy" id="1104324"/>
    <lineage>
        <taxon>Archaea</taxon>
        <taxon>Thermoproteota</taxon>
        <taxon>Thermoprotei</taxon>
        <taxon>Thermoproteales</taxon>
        <taxon>Thermoproteaceae</taxon>
        <taxon>Pyrobaculum</taxon>
    </lineage>
</organism>
<dbReference type="STRING" id="1104324.P186_0780"/>
<dbReference type="BioCyc" id="PSP1104324:GJSN-764-MONOMER"/>
<gene>
    <name evidence="2" type="ORF">P186_0780</name>
</gene>
<evidence type="ECO:0000256" key="1">
    <source>
        <dbReference type="SAM" id="Phobius"/>
    </source>
</evidence>
<reference evidence="2 3" key="1">
    <citation type="journal article" date="2012" name="J. Bacteriol.">
        <title>Complete genome sequence of strain 1860, a crenarchaeon of the genus pyrobaculum able to grow with various electron acceptors.</title>
        <authorList>
            <person name="Mardanov A.V."/>
            <person name="Gumerov V.M."/>
            <person name="Slobodkina G.B."/>
            <person name="Beletsky A.V."/>
            <person name="Bonch-Osmolovskaya E.A."/>
            <person name="Ravin N.V."/>
            <person name="Skryabin K.G."/>
        </authorList>
    </citation>
    <scope>NUCLEOTIDE SEQUENCE [LARGE SCALE GENOMIC DNA]</scope>
    <source>
        <strain evidence="2 3">1860</strain>
    </source>
</reference>
<dbReference type="AlphaFoldDB" id="G7VAI7"/>
<evidence type="ECO:0000313" key="2">
    <source>
        <dbReference type="EMBL" id="AET32226.1"/>
    </source>
</evidence>
<feature type="transmembrane region" description="Helical" evidence="1">
    <location>
        <begin position="166"/>
        <end position="188"/>
    </location>
</feature>
<keyword evidence="1" id="KW-0812">Transmembrane</keyword>
<keyword evidence="3" id="KW-1185">Reference proteome</keyword>
<accession>G7VAI7</accession>
<feature type="transmembrane region" description="Helical" evidence="1">
    <location>
        <begin position="29"/>
        <end position="52"/>
    </location>
</feature>
<dbReference type="HOGENOM" id="CLU_1202660_0_0_2"/>
<feature type="transmembrane region" description="Helical" evidence="1">
    <location>
        <begin position="200"/>
        <end position="222"/>
    </location>
</feature>
<name>G7VAI7_9CREN</name>